<dbReference type="SUPFAM" id="SSF57392">
    <property type="entry name" value="Defensin-like"/>
    <property type="match status" value="1"/>
</dbReference>
<reference evidence="3" key="2">
    <citation type="submission" date="2025-08" db="UniProtKB">
        <authorList>
            <consortium name="Ensembl"/>
        </authorList>
    </citation>
    <scope>IDENTIFICATION</scope>
</reference>
<evidence type="ECO:0000313" key="4">
    <source>
        <dbReference type="Proteomes" id="UP000694563"/>
    </source>
</evidence>
<organism evidence="3 4">
    <name type="scientific">Catharus ustulatus</name>
    <name type="common">Russet-backed thrush</name>
    <name type="synonym">Hylocichla ustulatus</name>
    <dbReference type="NCBI Taxonomy" id="91951"/>
    <lineage>
        <taxon>Eukaryota</taxon>
        <taxon>Metazoa</taxon>
        <taxon>Chordata</taxon>
        <taxon>Craniata</taxon>
        <taxon>Vertebrata</taxon>
        <taxon>Euteleostomi</taxon>
        <taxon>Archelosauria</taxon>
        <taxon>Archosauria</taxon>
        <taxon>Dinosauria</taxon>
        <taxon>Saurischia</taxon>
        <taxon>Theropoda</taxon>
        <taxon>Coelurosauria</taxon>
        <taxon>Aves</taxon>
        <taxon>Neognathae</taxon>
        <taxon>Neoaves</taxon>
        <taxon>Telluraves</taxon>
        <taxon>Australaves</taxon>
        <taxon>Passeriformes</taxon>
        <taxon>Turdidae</taxon>
        <taxon>Catharus</taxon>
    </lineage>
</organism>
<dbReference type="GO" id="GO:0005576">
    <property type="term" value="C:extracellular region"/>
    <property type="evidence" value="ECO:0007669"/>
    <property type="project" value="InterPro"/>
</dbReference>
<dbReference type="Pfam" id="PF00711">
    <property type="entry name" value="Defensin_beta"/>
    <property type="match status" value="1"/>
</dbReference>
<dbReference type="InterPro" id="IPR001855">
    <property type="entry name" value="Defensin_beta-like"/>
</dbReference>
<dbReference type="GO" id="GO:0006952">
    <property type="term" value="P:defense response"/>
    <property type="evidence" value="ECO:0007669"/>
    <property type="project" value="InterPro"/>
</dbReference>
<name>A0A8C3Y1H2_CATUS</name>
<dbReference type="Proteomes" id="UP000694563">
    <property type="component" value="Chromosome 3"/>
</dbReference>
<evidence type="ECO:0000256" key="1">
    <source>
        <dbReference type="SAM" id="SignalP"/>
    </source>
</evidence>
<keyword evidence="1" id="KW-0732">Signal</keyword>
<accession>A0A8C3Y1H2</accession>
<evidence type="ECO:0000259" key="2">
    <source>
        <dbReference type="Pfam" id="PF00711"/>
    </source>
</evidence>
<reference evidence="3" key="1">
    <citation type="submission" date="2020-10" db="EMBL/GenBank/DDBJ databases">
        <title>Catharus ustulatus (Swainson's thrush) genome, bCatUst1, primary haplotype v2.</title>
        <authorList>
            <person name="Delmore K."/>
            <person name="Vafadar M."/>
            <person name="Formenti G."/>
            <person name="Chow W."/>
            <person name="Pelan S."/>
            <person name="Howe K."/>
            <person name="Rhie A."/>
            <person name="Mountcastle J."/>
            <person name="Haase B."/>
            <person name="Fedrigo O."/>
            <person name="Jarvis E.D."/>
        </authorList>
    </citation>
    <scope>NUCLEOTIDE SEQUENCE [LARGE SCALE GENOMIC DNA]</scope>
</reference>
<protein>
    <recommendedName>
        <fullName evidence="2">Beta-defensin-like domain-containing protein</fullName>
    </recommendedName>
</protein>
<reference evidence="3" key="3">
    <citation type="submission" date="2025-09" db="UniProtKB">
        <authorList>
            <consortium name="Ensembl"/>
        </authorList>
    </citation>
    <scope>IDENTIFICATION</scope>
</reference>
<dbReference type="AlphaFoldDB" id="A0A8C3Y1H2"/>
<feature type="signal peptide" evidence="1">
    <location>
        <begin position="1"/>
        <end position="20"/>
    </location>
</feature>
<sequence>MKILFLLFPLILLLLQGAAGSRSDCKRNTGLCIRGSACPNLMRRIGRCSRFTVCCRSLWG</sequence>
<evidence type="ECO:0000313" key="3">
    <source>
        <dbReference type="Ensembl" id="ENSCUSP00005008648.1"/>
    </source>
</evidence>
<keyword evidence="4" id="KW-1185">Reference proteome</keyword>
<proteinExistence type="predicted"/>
<feature type="domain" description="Beta-defensin-like" evidence="2">
    <location>
        <begin position="23"/>
        <end position="56"/>
    </location>
</feature>
<feature type="chain" id="PRO_5034827943" description="Beta-defensin-like domain-containing protein" evidence="1">
    <location>
        <begin position="21"/>
        <end position="60"/>
    </location>
</feature>
<dbReference type="Ensembl" id="ENSCUST00005009007.1">
    <property type="protein sequence ID" value="ENSCUSP00005008648.1"/>
    <property type="gene ID" value="ENSCUSG00005005443.1"/>
</dbReference>